<dbReference type="EMBL" id="SJZI01000002">
    <property type="protein sequence ID" value="TCJ19147.1"/>
    <property type="molecule type" value="Genomic_DNA"/>
</dbReference>
<reference evidence="3 4" key="1">
    <citation type="submission" date="2019-03" db="EMBL/GenBank/DDBJ databases">
        <authorList>
            <person name="Kim M.K.M."/>
        </authorList>
    </citation>
    <scope>NUCLEOTIDE SEQUENCE [LARGE SCALE GENOMIC DNA]</scope>
    <source>
        <strain evidence="3 4">17J68-12</strain>
    </source>
</reference>
<evidence type="ECO:0000259" key="2">
    <source>
        <dbReference type="Pfam" id="PF00582"/>
    </source>
</evidence>
<dbReference type="InterPro" id="IPR006015">
    <property type="entry name" value="Universal_stress_UspA"/>
</dbReference>
<comment type="caution">
    <text evidence="3">The sequence shown here is derived from an EMBL/GenBank/DDBJ whole genome shotgun (WGS) entry which is preliminary data.</text>
</comment>
<keyword evidence="4" id="KW-1185">Reference proteome</keyword>
<dbReference type="CDD" id="cd00293">
    <property type="entry name" value="USP-like"/>
    <property type="match status" value="1"/>
</dbReference>
<gene>
    <name evidence="3" type="ORF">EPD60_01660</name>
</gene>
<sequence length="286" mass="32489">MISTSRTFANFAYLFILYDLPNMLHMKTVIVPVDFSDNALATARYAINMLSGISGVSLVLYHMYEKASEEEEAYFRLEQMKSELDAAGAITLACHAEPGSDFPESLSRFARHWAASLIVMGLTGKSKLEQIFLTSNTLKLVDKNPCPVMVIPPQAEFKQIRNVALTSDFRDVDLSTPVGPIRQVLELFRPALHIVNVNSEHYVSLDEHYLEQKSRMKALFNEFNPEFYFIGTYDFHETINQFVSDKQIDMVITIPRSHSFIDKLFNPNHTKKLVFSSTVPVLAAHE</sequence>
<protein>
    <submittedName>
        <fullName evidence="3">Universal stress protein</fullName>
    </submittedName>
</protein>
<accession>A0A4R1BP99</accession>
<dbReference type="InterPro" id="IPR006016">
    <property type="entry name" value="UspA"/>
</dbReference>
<evidence type="ECO:0000313" key="3">
    <source>
        <dbReference type="EMBL" id="TCJ19147.1"/>
    </source>
</evidence>
<dbReference type="Pfam" id="PF00582">
    <property type="entry name" value="Usp"/>
    <property type="match status" value="1"/>
</dbReference>
<evidence type="ECO:0000256" key="1">
    <source>
        <dbReference type="ARBA" id="ARBA00008791"/>
    </source>
</evidence>
<dbReference type="AlphaFoldDB" id="A0A4R1BP99"/>
<dbReference type="Gene3D" id="3.40.50.12370">
    <property type="match status" value="1"/>
</dbReference>
<evidence type="ECO:0000313" key="4">
    <source>
        <dbReference type="Proteomes" id="UP000295334"/>
    </source>
</evidence>
<feature type="domain" description="UspA" evidence="2">
    <location>
        <begin position="26"/>
        <end position="152"/>
    </location>
</feature>
<dbReference type="SUPFAM" id="SSF52402">
    <property type="entry name" value="Adenine nucleotide alpha hydrolases-like"/>
    <property type="match status" value="2"/>
</dbReference>
<proteinExistence type="inferred from homology"/>
<dbReference type="PRINTS" id="PR01438">
    <property type="entry name" value="UNVRSLSTRESS"/>
</dbReference>
<comment type="similarity">
    <text evidence="1">Belongs to the universal stress protein A family.</text>
</comment>
<name>A0A4R1BP99_9BACT</name>
<dbReference type="PANTHER" id="PTHR46268:SF6">
    <property type="entry name" value="UNIVERSAL STRESS PROTEIN UP12"/>
    <property type="match status" value="1"/>
</dbReference>
<dbReference type="OrthoDB" id="9788959at2"/>
<dbReference type="PANTHER" id="PTHR46268">
    <property type="entry name" value="STRESS RESPONSE PROTEIN NHAX"/>
    <property type="match status" value="1"/>
</dbReference>
<organism evidence="3 4">
    <name type="scientific">Flaviaesturariibacter flavus</name>
    <dbReference type="NCBI Taxonomy" id="2502780"/>
    <lineage>
        <taxon>Bacteria</taxon>
        <taxon>Pseudomonadati</taxon>
        <taxon>Bacteroidota</taxon>
        <taxon>Chitinophagia</taxon>
        <taxon>Chitinophagales</taxon>
        <taxon>Chitinophagaceae</taxon>
        <taxon>Flaviaestuariibacter</taxon>
    </lineage>
</organism>
<dbReference type="Proteomes" id="UP000295334">
    <property type="component" value="Unassembled WGS sequence"/>
</dbReference>